<dbReference type="InterPro" id="IPR044846">
    <property type="entry name" value="GH10"/>
</dbReference>
<dbReference type="AlphaFoldDB" id="A0AA87Z796"/>
<organism evidence="1 2">
    <name type="scientific">Ficus carica</name>
    <name type="common">Common fig</name>
    <dbReference type="NCBI Taxonomy" id="3494"/>
    <lineage>
        <taxon>Eukaryota</taxon>
        <taxon>Viridiplantae</taxon>
        <taxon>Streptophyta</taxon>
        <taxon>Embryophyta</taxon>
        <taxon>Tracheophyta</taxon>
        <taxon>Spermatophyta</taxon>
        <taxon>Magnoliopsida</taxon>
        <taxon>eudicotyledons</taxon>
        <taxon>Gunneridae</taxon>
        <taxon>Pentapetalae</taxon>
        <taxon>rosids</taxon>
        <taxon>fabids</taxon>
        <taxon>Rosales</taxon>
        <taxon>Moraceae</taxon>
        <taxon>Ficeae</taxon>
        <taxon>Ficus</taxon>
    </lineage>
</organism>
<reference evidence="1" key="1">
    <citation type="submission" date="2023-07" db="EMBL/GenBank/DDBJ databases">
        <title>draft genome sequence of fig (Ficus carica).</title>
        <authorList>
            <person name="Takahashi T."/>
            <person name="Nishimura K."/>
        </authorList>
    </citation>
    <scope>NUCLEOTIDE SEQUENCE</scope>
</reference>
<dbReference type="EMBL" id="BTGU01007047">
    <property type="protein sequence ID" value="GMN27184.1"/>
    <property type="molecule type" value="Genomic_DNA"/>
</dbReference>
<dbReference type="Proteomes" id="UP001187192">
    <property type="component" value="Unassembled WGS sequence"/>
</dbReference>
<dbReference type="SUPFAM" id="SSF51445">
    <property type="entry name" value="(Trans)glycosidases"/>
    <property type="match status" value="1"/>
</dbReference>
<dbReference type="GO" id="GO:0004553">
    <property type="term" value="F:hydrolase activity, hydrolyzing O-glycosyl compounds"/>
    <property type="evidence" value="ECO:0007669"/>
    <property type="project" value="InterPro"/>
</dbReference>
<dbReference type="InterPro" id="IPR017853">
    <property type="entry name" value="GH"/>
</dbReference>
<protein>
    <submittedName>
        <fullName evidence="1">Uncharacterized protein</fullName>
    </submittedName>
</protein>
<accession>A0AA87Z796</accession>
<evidence type="ECO:0000313" key="2">
    <source>
        <dbReference type="Proteomes" id="UP001187192"/>
    </source>
</evidence>
<feature type="non-terminal residue" evidence="1">
    <location>
        <position position="1"/>
    </location>
</feature>
<evidence type="ECO:0000313" key="1">
    <source>
        <dbReference type="EMBL" id="GMN27184.1"/>
    </source>
</evidence>
<proteinExistence type="predicted"/>
<name>A0AA87Z796_FICCA</name>
<gene>
    <name evidence="1" type="ORF">TIFTF001_049351</name>
</gene>
<dbReference type="GO" id="GO:0005975">
    <property type="term" value="P:carbohydrate metabolic process"/>
    <property type="evidence" value="ECO:0007669"/>
    <property type="project" value="InterPro"/>
</dbReference>
<sequence length="123" mass="13742">MPSINRPGCWSFIKGGFTLNLPSDFSPPLNNTPQEVNIAAASTSLQPFSDQQYIINTQRKRAVAVHVSNVQGERLQGATVTIKQLSKDFPFGSAIAKTILVNLPYQNWFVKRFNAEVFEDELK</sequence>
<dbReference type="PANTHER" id="PTHR31490">
    <property type="entry name" value="GLYCOSYL HYDROLASE"/>
    <property type="match status" value="1"/>
</dbReference>
<dbReference type="PANTHER" id="PTHR31490:SF3">
    <property type="entry name" value="GLYCOSYL HYDROLASE FAMILY 10 PROTEIN"/>
    <property type="match status" value="1"/>
</dbReference>
<comment type="caution">
    <text evidence="1">The sequence shown here is derived from an EMBL/GenBank/DDBJ whole genome shotgun (WGS) entry which is preliminary data.</text>
</comment>
<keyword evidence="2" id="KW-1185">Reference proteome</keyword>